<dbReference type="Pfam" id="PF02493">
    <property type="entry name" value="MORN"/>
    <property type="match status" value="5"/>
</dbReference>
<dbReference type="GO" id="GO:0016301">
    <property type="term" value="F:kinase activity"/>
    <property type="evidence" value="ECO:0007669"/>
    <property type="project" value="UniProtKB-KW"/>
</dbReference>
<dbReference type="SUPFAM" id="SSF82185">
    <property type="entry name" value="Histone H3 K4-specific methyltransferase SET7/9 N-terminal domain"/>
    <property type="match status" value="1"/>
</dbReference>
<keyword evidence="3" id="KW-1185">Reference proteome</keyword>
<comment type="caution">
    <text evidence="2">The sequence shown here is derived from an EMBL/GenBank/DDBJ whole genome shotgun (WGS) entry which is preliminary data.</text>
</comment>
<evidence type="ECO:0000256" key="1">
    <source>
        <dbReference type="ARBA" id="ARBA00022737"/>
    </source>
</evidence>
<dbReference type="Gene3D" id="2.20.110.10">
    <property type="entry name" value="Histone H3 K4-specific methyltransferase SET7/9 N-terminal domain"/>
    <property type="match status" value="3"/>
</dbReference>
<reference evidence="2 3" key="1">
    <citation type="submission" date="2017-03" db="EMBL/GenBank/DDBJ databases">
        <title>An alternative strategy for trypanosome survival in the mammalian bloodstream revealed through genome and transcriptome analysis of the ubiquitous bovine parasite Trypanosoma (Megatrypanum) theileri.</title>
        <authorList>
            <person name="Kelly S."/>
            <person name="Ivens A."/>
            <person name="Mott A."/>
            <person name="O'Neill E."/>
            <person name="Emms D."/>
            <person name="Macleod O."/>
            <person name="Voorheis P."/>
            <person name="Matthews J."/>
            <person name="Matthews K."/>
            <person name="Carrington M."/>
        </authorList>
    </citation>
    <scope>NUCLEOTIDE SEQUENCE [LARGE SCALE GENOMIC DNA]</scope>
    <source>
        <strain evidence="2">Edinburgh</strain>
    </source>
</reference>
<evidence type="ECO:0000313" key="2">
    <source>
        <dbReference type="EMBL" id="ORC88493.1"/>
    </source>
</evidence>
<dbReference type="InterPro" id="IPR003409">
    <property type="entry name" value="MORN"/>
</dbReference>
<dbReference type="EMBL" id="NBCO01000016">
    <property type="protein sequence ID" value="ORC88493.1"/>
    <property type="molecule type" value="Genomic_DNA"/>
</dbReference>
<dbReference type="PANTHER" id="PTHR43215:SF14">
    <property type="entry name" value="RADIAL SPOKE HEAD 1 HOMOLOG"/>
    <property type="match status" value="1"/>
</dbReference>
<dbReference type="RefSeq" id="XP_028882559.1">
    <property type="nucleotide sequence ID" value="XM_029026003.1"/>
</dbReference>
<proteinExistence type="predicted"/>
<sequence length="714" mass="78644">MYLARAAAQGYGTGLHDSAIKSQVSINATGSTKLGVNITPLVHSIIEEPIRIFISTGECKSIGDRQLPNSRAAVLCGGGVRPYTEDEVRATAGSEFASGKAIHTFKGHYRQCKDGSSSCTMNIKEGEGGMYFADGGFFLGSWVNNQRSGMGALYSSVGYAYEGNFKDDVPHGFGLEYFPAGQAYVGEFAEGRPHGSGVIYYPRNGTIYVGEFSRGEKHGSGVVFYANGEVFEGRWVGGRRCGEGISTTVKKGTTSHSDSVTIFQESFRAQWNRDKCKWETIRIDYTHKPPSLEQYIKDGMISLFEDIESPLGYSVGTLSVAHELVHEIPLALLHRLERCFDKLDEMCTGEVPLTTLQAAFEPFPSKNNVLNSILKATQSSSSDSFIPGHLNFMMFLQGLFPHLSESDIYRHLMKEIPLETLFRLRGELAGVVSTRNDGFLQLVETNCQNLAFYKGQKGLHNTKQCTGGITKKGTDENKMTLESIQLNAEELFKLGGVIGGVRVPYGLLLRQKVLHGSERLNFLELLEGLYPSISPSFLYRCEVTSFLPHVFNDYLNSFSQLDEEGTCFLSIQGMISARSRFLAVRAIGHERIPSPTNALERLIRPGRQRCYAYWVIGDIMLSIDFARYIDRFKTGLLSLADILRHAYPNIPCLLTKNRLLPSTTVTHSQFHSTGLGLGGGVGNPSTDRLNISSCQCCICTFCATNSLPLSASKA</sequence>
<dbReference type="PANTHER" id="PTHR43215">
    <property type="entry name" value="RADIAL SPOKE HEAD 1 HOMOLOG"/>
    <property type="match status" value="1"/>
</dbReference>
<dbReference type="OrthoDB" id="241433at2759"/>
<keyword evidence="2" id="KW-0808">Transferase</keyword>
<organism evidence="2 3">
    <name type="scientific">Trypanosoma theileri</name>
    <dbReference type="NCBI Taxonomy" id="67003"/>
    <lineage>
        <taxon>Eukaryota</taxon>
        <taxon>Discoba</taxon>
        <taxon>Euglenozoa</taxon>
        <taxon>Kinetoplastea</taxon>
        <taxon>Metakinetoplastina</taxon>
        <taxon>Trypanosomatida</taxon>
        <taxon>Trypanosomatidae</taxon>
        <taxon>Trypanosoma</taxon>
    </lineage>
</organism>
<protein>
    <submittedName>
        <fullName evidence="2">Phosphatidylinositol-4-phosphate 5-kinase</fullName>
    </submittedName>
</protein>
<evidence type="ECO:0000313" key="3">
    <source>
        <dbReference type="Proteomes" id="UP000192257"/>
    </source>
</evidence>
<dbReference type="AlphaFoldDB" id="A0A1X0NVI1"/>
<accession>A0A1X0NVI1</accession>
<keyword evidence="2" id="KW-0418">Kinase</keyword>
<dbReference type="GeneID" id="39985783"/>
<gene>
    <name evidence="2" type="ORF">TM35_000161310</name>
</gene>
<dbReference type="VEuPathDB" id="TriTrypDB:TM35_000161310"/>
<name>A0A1X0NVI1_9TRYP</name>
<dbReference type="Proteomes" id="UP000192257">
    <property type="component" value="Unassembled WGS sequence"/>
</dbReference>
<dbReference type="SMART" id="SM00698">
    <property type="entry name" value="MORN"/>
    <property type="match status" value="5"/>
</dbReference>
<keyword evidence="1" id="KW-0677">Repeat</keyword>